<feature type="domain" description="HTH luxR-type" evidence="6">
    <location>
        <begin position="146"/>
        <end position="211"/>
    </location>
</feature>
<evidence type="ECO:0000256" key="5">
    <source>
        <dbReference type="PROSITE-ProRule" id="PRU00169"/>
    </source>
</evidence>
<dbReference type="GO" id="GO:0006355">
    <property type="term" value="P:regulation of DNA-templated transcription"/>
    <property type="evidence" value="ECO:0007669"/>
    <property type="project" value="InterPro"/>
</dbReference>
<dbReference type="InterPro" id="IPR011006">
    <property type="entry name" value="CheY-like_superfamily"/>
</dbReference>
<dbReference type="CDD" id="cd17535">
    <property type="entry name" value="REC_NarL-like"/>
    <property type="match status" value="1"/>
</dbReference>
<dbReference type="SUPFAM" id="SSF52172">
    <property type="entry name" value="CheY-like"/>
    <property type="match status" value="1"/>
</dbReference>
<geneLocation type="plasmid" evidence="8 9">
    <name>pFA6</name>
</geneLocation>
<proteinExistence type="predicted"/>
<dbReference type="Pfam" id="PF00196">
    <property type="entry name" value="GerE"/>
    <property type="match status" value="1"/>
</dbReference>
<dbReference type="InterPro" id="IPR039420">
    <property type="entry name" value="WalR-like"/>
</dbReference>
<organism evidence="8 9">
    <name type="scientific">Fulvitalea axinellae</name>
    <dbReference type="NCBI Taxonomy" id="1182444"/>
    <lineage>
        <taxon>Bacteria</taxon>
        <taxon>Pseudomonadati</taxon>
        <taxon>Bacteroidota</taxon>
        <taxon>Cytophagia</taxon>
        <taxon>Cytophagales</taxon>
        <taxon>Persicobacteraceae</taxon>
        <taxon>Fulvitalea</taxon>
    </lineage>
</organism>
<dbReference type="Gene3D" id="3.40.50.2300">
    <property type="match status" value="1"/>
</dbReference>
<feature type="domain" description="Response regulatory" evidence="7">
    <location>
        <begin position="7"/>
        <end position="124"/>
    </location>
</feature>
<dbReference type="KEGG" id="fax:FUAX_52690"/>
<dbReference type="SMART" id="SM00448">
    <property type="entry name" value="REC"/>
    <property type="match status" value="1"/>
</dbReference>
<evidence type="ECO:0000313" key="9">
    <source>
        <dbReference type="Proteomes" id="UP001348817"/>
    </source>
</evidence>
<dbReference type="PANTHER" id="PTHR43214:SF41">
    <property type="entry name" value="NITRATE_NITRITE RESPONSE REGULATOR PROTEIN NARP"/>
    <property type="match status" value="1"/>
</dbReference>
<evidence type="ECO:0000256" key="3">
    <source>
        <dbReference type="ARBA" id="ARBA00023125"/>
    </source>
</evidence>
<keyword evidence="2" id="KW-0805">Transcription regulation</keyword>
<dbReference type="InterPro" id="IPR058245">
    <property type="entry name" value="NreC/VraR/RcsB-like_REC"/>
</dbReference>
<protein>
    <submittedName>
        <fullName evidence="8">DNA-binding response regulator</fullName>
    </submittedName>
</protein>
<dbReference type="InterPro" id="IPR016032">
    <property type="entry name" value="Sig_transdc_resp-reg_C-effctor"/>
</dbReference>
<keyword evidence="3 8" id="KW-0238">DNA-binding</keyword>
<evidence type="ECO:0000259" key="6">
    <source>
        <dbReference type="PROSITE" id="PS50043"/>
    </source>
</evidence>
<dbReference type="PROSITE" id="PS50110">
    <property type="entry name" value="RESPONSE_REGULATORY"/>
    <property type="match status" value="1"/>
</dbReference>
<dbReference type="PRINTS" id="PR00038">
    <property type="entry name" value="HTHLUXR"/>
</dbReference>
<dbReference type="CDD" id="cd06170">
    <property type="entry name" value="LuxR_C_like"/>
    <property type="match status" value="1"/>
</dbReference>
<dbReference type="EMBL" id="AP025320">
    <property type="protein sequence ID" value="BDD12837.1"/>
    <property type="molecule type" value="Genomic_DNA"/>
</dbReference>
<dbReference type="SMART" id="SM00421">
    <property type="entry name" value="HTH_LUXR"/>
    <property type="match status" value="1"/>
</dbReference>
<dbReference type="InterPro" id="IPR000792">
    <property type="entry name" value="Tscrpt_reg_LuxR_C"/>
</dbReference>
<dbReference type="GO" id="GO:0000160">
    <property type="term" value="P:phosphorelay signal transduction system"/>
    <property type="evidence" value="ECO:0007669"/>
    <property type="project" value="InterPro"/>
</dbReference>
<sequence length="215" mass="24348">MMSEKVKIVIADDHKMFLDGLVSMLEKDFEIEHTAKNGQNALSYLRANPEINVDVLISDITMPELDGMALNKVVKKEFPETRTLMVSMHRDPDMIKGLIEDGVDGFVPKNAEKAELLRAVKSIMGGEKYFSREVQEAYMKSVFDARNSPEVSLTKREEEVLALIAQEYTTQEIADKLFLSKHTIESYRKNLIAKLEVRNLAGLTKVAIKRGLVKM</sequence>
<dbReference type="AlphaFoldDB" id="A0AAU9CYI1"/>
<dbReference type="Proteomes" id="UP001348817">
    <property type="component" value="Plasmid pFA6"/>
</dbReference>
<evidence type="ECO:0000256" key="1">
    <source>
        <dbReference type="ARBA" id="ARBA00022553"/>
    </source>
</evidence>
<reference evidence="8 9" key="1">
    <citation type="submission" date="2021-12" db="EMBL/GenBank/DDBJ databases">
        <title>Genome sequencing of bacteria with rrn-lacking chromosome and rrn-plasmid.</title>
        <authorList>
            <person name="Anda M."/>
            <person name="Iwasaki W."/>
        </authorList>
    </citation>
    <scope>NUCLEOTIDE SEQUENCE [LARGE SCALE GENOMIC DNA]</scope>
    <source>
        <strain evidence="8 9">DSM 100852</strain>
        <plasmid evidence="8 9">pFA6</plasmid>
    </source>
</reference>
<accession>A0AAU9CYI1</accession>
<dbReference type="Pfam" id="PF00072">
    <property type="entry name" value="Response_reg"/>
    <property type="match status" value="1"/>
</dbReference>
<feature type="modified residue" description="4-aspartylphosphate" evidence="5">
    <location>
        <position position="59"/>
    </location>
</feature>
<evidence type="ECO:0000256" key="4">
    <source>
        <dbReference type="ARBA" id="ARBA00023163"/>
    </source>
</evidence>
<dbReference type="InterPro" id="IPR001789">
    <property type="entry name" value="Sig_transdc_resp-reg_receiver"/>
</dbReference>
<dbReference type="PANTHER" id="PTHR43214">
    <property type="entry name" value="TWO-COMPONENT RESPONSE REGULATOR"/>
    <property type="match status" value="1"/>
</dbReference>
<dbReference type="PROSITE" id="PS50043">
    <property type="entry name" value="HTH_LUXR_2"/>
    <property type="match status" value="1"/>
</dbReference>
<dbReference type="GO" id="GO:0003677">
    <property type="term" value="F:DNA binding"/>
    <property type="evidence" value="ECO:0007669"/>
    <property type="project" value="UniProtKB-KW"/>
</dbReference>
<keyword evidence="4" id="KW-0804">Transcription</keyword>
<name>A0AAU9CYI1_9BACT</name>
<evidence type="ECO:0000259" key="7">
    <source>
        <dbReference type="PROSITE" id="PS50110"/>
    </source>
</evidence>
<evidence type="ECO:0000313" key="8">
    <source>
        <dbReference type="EMBL" id="BDD12837.1"/>
    </source>
</evidence>
<evidence type="ECO:0000256" key="2">
    <source>
        <dbReference type="ARBA" id="ARBA00023015"/>
    </source>
</evidence>
<gene>
    <name evidence="8" type="ORF">FUAX_52690</name>
</gene>
<keyword evidence="8" id="KW-0614">Plasmid</keyword>
<keyword evidence="9" id="KW-1185">Reference proteome</keyword>
<dbReference type="SUPFAM" id="SSF46894">
    <property type="entry name" value="C-terminal effector domain of the bipartite response regulators"/>
    <property type="match status" value="1"/>
</dbReference>
<dbReference type="RefSeq" id="WP_338395976.1">
    <property type="nucleotide sequence ID" value="NZ_AP025320.1"/>
</dbReference>
<keyword evidence="1 5" id="KW-0597">Phosphoprotein</keyword>